<feature type="region of interest" description="Disordered" evidence="1">
    <location>
        <begin position="1"/>
        <end position="21"/>
    </location>
</feature>
<feature type="non-terminal residue" evidence="3">
    <location>
        <position position="250"/>
    </location>
</feature>
<sequence>GGMDSDARSSFMEACDREEKGTRKITISDQINSLQYTNVKSDSFVVDMERFSHVTSRDVTPNSRITRSFSRKGSQRAAEKKMSASGDSERETSGVVATSSPRAYSSKLERNDQFLIVNNGAKVYGLVLERVIKGSQDSISTAKALRAAFLGVGTPEKPMVVTVGPTDHPTNPQVQHQITIVTGNAGTTTPTGGNRYGNRKFSFGRSSSSWSIDPRRILLIFATLSSMGTILLIYFTLSMGKLGEDDNALN</sequence>
<name>A0AA88X1C7_9ASTE</name>
<feature type="transmembrane region" description="Helical" evidence="2">
    <location>
        <begin position="217"/>
        <end position="237"/>
    </location>
</feature>
<keyword evidence="2" id="KW-0472">Membrane</keyword>
<evidence type="ECO:0000313" key="4">
    <source>
        <dbReference type="Proteomes" id="UP001188597"/>
    </source>
</evidence>
<comment type="caution">
    <text evidence="3">The sequence shown here is derived from an EMBL/GenBank/DDBJ whole genome shotgun (WGS) entry which is preliminary data.</text>
</comment>
<evidence type="ECO:0000256" key="2">
    <source>
        <dbReference type="SAM" id="Phobius"/>
    </source>
</evidence>
<keyword evidence="2" id="KW-0812">Transmembrane</keyword>
<feature type="compositionally biased region" description="Basic and acidic residues" evidence="1">
    <location>
        <begin position="77"/>
        <end position="92"/>
    </location>
</feature>
<dbReference type="AlphaFoldDB" id="A0AA88X1C7"/>
<evidence type="ECO:0000313" key="3">
    <source>
        <dbReference type="EMBL" id="KAK3035093.1"/>
    </source>
</evidence>
<reference evidence="3" key="1">
    <citation type="submission" date="2022-12" db="EMBL/GenBank/DDBJ databases">
        <title>Draft genome assemblies for two species of Escallonia (Escalloniales).</title>
        <authorList>
            <person name="Chanderbali A."/>
            <person name="Dervinis C."/>
            <person name="Anghel I."/>
            <person name="Soltis D."/>
            <person name="Soltis P."/>
            <person name="Zapata F."/>
        </authorList>
    </citation>
    <scope>NUCLEOTIDE SEQUENCE</scope>
    <source>
        <strain evidence="3">UCBG64.0493</strain>
        <tissue evidence="3">Leaf</tissue>
    </source>
</reference>
<gene>
    <name evidence="3" type="ORF">RJ639_032595</name>
</gene>
<feature type="region of interest" description="Disordered" evidence="1">
    <location>
        <begin position="56"/>
        <end position="98"/>
    </location>
</feature>
<dbReference type="PANTHER" id="PTHR34064">
    <property type="entry name" value="OS04G0672300 PROTEIN"/>
    <property type="match status" value="1"/>
</dbReference>
<proteinExistence type="predicted"/>
<organism evidence="3 4">
    <name type="scientific">Escallonia herrerae</name>
    <dbReference type="NCBI Taxonomy" id="1293975"/>
    <lineage>
        <taxon>Eukaryota</taxon>
        <taxon>Viridiplantae</taxon>
        <taxon>Streptophyta</taxon>
        <taxon>Embryophyta</taxon>
        <taxon>Tracheophyta</taxon>
        <taxon>Spermatophyta</taxon>
        <taxon>Magnoliopsida</taxon>
        <taxon>eudicotyledons</taxon>
        <taxon>Gunneridae</taxon>
        <taxon>Pentapetalae</taxon>
        <taxon>asterids</taxon>
        <taxon>campanulids</taxon>
        <taxon>Escalloniales</taxon>
        <taxon>Escalloniaceae</taxon>
        <taxon>Escallonia</taxon>
    </lineage>
</organism>
<keyword evidence="2" id="KW-1133">Transmembrane helix</keyword>
<accession>A0AA88X1C7</accession>
<keyword evidence="4" id="KW-1185">Reference proteome</keyword>
<dbReference type="PANTHER" id="PTHR34064:SF4">
    <property type="entry name" value="PROTEIN, PUTATIVE-RELATED"/>
    <property type="match status" value="1"/>
</dbReference>
<dbReference type="Proteomes" id="UP001188597">
    <property type="component" value="Unassembled WGS sequence"/>
</dbReference>
<feature type="compositionally biased region" description="Polar residues" evidence="1">
    <location>
        <begin position="57"/>
        <end position="68"/>
    </location>
</feature>
<dbReference type="EMBL" id="JAVXUP010000183">
    <property type="protein sequence ID" value="KAK3035093.1"/>
    <property type="molecule type" value="Genomic_DNA"/>
</dbReference>
<evidence type="ECO:0000256" key="1">
    <source>
        <dbReference type="SAM" id="MobiDB-lite"/>
    </source>
</evidence>
<protein>
    <submittedName>
        <fullName evidence="3">Uncharacterized protein</fullName>
    </submittedName>
</protein>